<organism evidence="2 3">
    <name type="scientific">Botrimarina colliarenosi</name>
    <dbReference type="NCBI Taxonomy" id="2528001"/>
    <lineage>
        <taxon>Bacteria</taxon>
        <taxon>Pseudomonadati</taxon>
        <taxon>Planctomycetota</taxon>
        <taxon>Planctomycetia</taxon>
        <taxon>Pirellulales</taxon>
        <taxon>Lacipirellulaceae</taxon>
        <taxon>Botrimarina</taxon>
    </lineage>
</organism>
<proteinExistence type="predicted"/>
<sequence>MAPGKTCSSDDPVGGGSAPGGSVAHWIEGLRAGDSLAAQNLWSRYFARLAPLAQARLARLARDRTGEDIALSALKSVMIGIRENRFPDLADGEGLWPLLVTITARKAISEQRRQLAERRRPDRECRFDDVQEYLGTEPTPEFAVEVADELERLAKGLGDSDLKRIVEFKLGGNTNDEIAAELGCTSRTITRKLSRIREEWAHHAGFPLAEFDKQGDGV</sequence>
<evidence type="ECO:0000259" key="1">
    <source>
        <dbReference type="Pfam" id="PF07638"/>
    </source>
</evidence>
<reference evidence="2 3" key="1">
    <citation type="submission" date="2019-02" db="EMBL/GenBank/DDBJ databases">
        <title>Deep-cultivation of Planctomycetes and their phenomic and genomic characterization uncovers novel biology.</title>
        <authorList>
            <person name="Wiegand S."/>
            <person name="Jogler M."/>
            <person name="Boedeker C."/>
            <person name="Pinto D."/>
            <person name="Vollmers J."/>
            <person name="Rivas-Marin E."/>
            <person name="Kohn T."/>
            <person name="Peeters S.H."/>
            <person name="Heuer A."/>
            <person name="Rast P."/>
            <person name="Oberbeckmann S."/>
            <person name="Bunk B."/>
            <person name="Jeske O."/>
            <person name="Meyerdierks A."/>
            <person name="Storesund J.E."/>
            <person name="Kallscheuer N."/>
            <person name="Luecker S."/>
            <person name="Lage O.M."/>
            <person name="Pohl T."/>
            <person name="Merkel B.J."/>
            <person name="Hornburger P."/>
            <person name="Mueller R.-W."/>
            <person name="Bruemmer F."/>
            <person name="Labrenz M."/>
            <person name="Spormann A.M."/>
            <person name="Op Den Camp H."/>
            <person name="Overmann J."/>
            <person name="Amann R."/>
            <person name="Jetten M.S.M."/>
            <person name="Mascher T."/>
            <person name="Medema M.H."/>
            <person name="Devos D.P."/>
            <person name="Kaster A.-K."/>
            <person name="Ovreas L."/>
            <person name="Rohde M."/>
            <person name="Galperin M.Y."/>
            <person name="Jogler C."/>
        </authorList>
    </citation>
    <scope>NUCLEOTIDE SEQUENCE [LARGE SCALE GENOMIC DNA]</scope>
    <source>
        <strain evidence="2 3">Pla108</strain>
    </source>
</reference>
<dbReference type="InterPro" id="IPR053812">
    <property type="entry name" value="HTH_Sigma70_ECF-like"/>
</dbReference>
<keyword evidence="3" id="KW-1185">Reference proteome</keyword>
<evidence type="ECO:0000313" key="3">
    <source>
        <dbReference type="Proteomes" id="UP000317421"/>
    </source>
</evidence>
<protein>
    <submittedName>
        <fullName evidence="2">ECF sigma factor</fullName>
    </submittedName>
</protein>
<comment type="caution">
    <text evidence="2">The sequence shown here is derived from an EMBL/GenBank/DDBJ whole genome shotgun (WGS) entry which is preliminary data.</text>
</comment>
<gene>
    <name evidence="2" type="ORF">Pla108_28790</name>
</gene>
<dbReference type="Pfam" id="PF07638">
    <property type="entry name" value="Sigma70_ECF"/>
    <property type="match status" value="1"/>
</dbReference>
<evidence type="ECO:0000313" key="2">
    <source>
        <dbReference type="EMBL" id="TWT95802.1"/>
    </source>
</evidence>
<dbReference type="Gene3D" id="1.10.1740.10">
    <property type="match status" value="1"/>
</dbReference>
<feature type="domain" description="RNA polymerase sigma-70 ECF-like HTH" evidence="1">
    <location>
        <begin position="22"/>
        <end position="203"/>
    </location>
</feature>
<dbReference type="RefSeq" id="WP_197526559.1">
    <property type="nucleotide sequence ID" value="NZ_SJPR01000004.1"/>
</dbReference>
<name>A0A5C6A733_9BACT</name>
<dbReference type="EMBL" id="SJPR01000004">
    <property type="protein sequence ID" value="TWT95802.1"/>
    <property type="molecule type" value="Genomic_DNA"/>
</dbReference>
<accession>A0A5C6A733</accession>
<dbReference type="Proteomes" id="UP000317421">
    <property type="component" value="Unassembled WGS sequence"/>
</dbReference>
<dbReference type="AlphaFoldDB" id="A0A5C6A733"/>